<dbReference type="InterPro" id="IPR058548">
    <property type="entry name" value="MlaB-like_STAS"/>
</dbReference>
<proteinExistence type="predicted"/>
<evidence type="ECO:0000313" key="3">
    <source>
        <dbReference type="Proteomes" id="UP001620460"/>
    </source>
</evidence>
<dbReference type="Gene3D" id="3.30.750.24">
    <property type="entry name" value="STAS domain"/>
    <property type="match status" value="1"/>
</dbReference>
<evidence type="ECO:0000313" key="2">
    <source>
        <dbReference type="EMBL" id="MFK2902917.1"/>
    </source>
</evidence>
<dbReference type="SUPFAM" id="SSF52091">
    <property type="entry name" value="SpoIIaa-like"/>
    <property type="match status" value="1"/>
</dbReference>
<dbReference type="Pfam" id="PF13466">
    <property type="entry name" value="STAS_2"/>
    <property type="match status" value="1"/>
</dbReference>
<reference evidence="2 3" key="1">
    <citation type="submission" date="2020-10" db="EMBL/GenBank/DDBJ databases">
        <title>Phylogeny of dyella-like bacteria.</title>
        <authorList>
            <person name="Fu J."/>
        </authorList>
    </citation>
    <scope>NUCLEOTIDE SEQUENCE [LARGE SCALE GENOMIC DNA]</scope>
    <source>
        <strain evidence="2 3">Gsoil3046</strain>
    </source>
</reference>
<dbReference type="EMBL" id="JADIKM010000001">
    <property type="protein sequence ID" value="MFK2902917.1"/>
    <property type="molecule type" value="Genomic_DNA"/>
</dbReference>
<dbReference type="InterPro" id="IPR002645">
    <property type="entry name" value="STAS_dom"/>
</dbReference>
<feature type="domain" description="STAS" evidence="1">
    <location>
        <begin position="18"/>
        <end position="102"/>
    </location>
</feature>
<comment type="caution">
    <text evidence="2">The sequence shown here is derived from an EMBL/GenBank/DDBJ whole genome shotgun (WGS) entry which is preliminary data.</text>
</comment>
<gene>
    <name evidence="2" type="ORF">ISP17_03005</name>
</gene>
<keyword evidence="3" id="KW-1185">Reference proteome</keyword>
<dbReference type="InterPro" id="IPR036513">
    <property type="entry name" value="STAS_dom_sf"/>
</dbReference>
<dbReference type="Proteomes" id="UP001620460">
    <property type="component" value="Unassembled WGS sequence"/>
</dbReference>
<organism evidence="2 3">
    <name type="scientific">Dyella ginsengisoli</name>
    <dbReference type="NCBI Taxonomy" id="363848"/>
    <lineage>
        <taxon>Bacteria</taxon>
        <taxon>Pseudomonadati</taxon>
        <taxon>Pseudomonadota</taxon>
        <taxon>Gammaproteobacteria</taxon>
        <taxon>Lysobacterales</taxon>
        <taxon>Rhodanobacteraceae</taxon>
        <taxon>Dyella</taxon>
    </lineage>
</organism>
<sequence length="102" mass="10491">MVSQAAGFQLEARADATLAVSGVLTFDTAHAALLALREKLANGSFASLDLAGVERGDSAGLSCLLAVLADVRAHGRTLAVRHLPEGLHALAQVCEVEDLLTA</sequence>
<evidence type="ECO:0000259" key="1">
    <source>
        <dbReference type="PROSITE" id="PS50801"/>
    </source>
</evidence>
<dbReference type="PROSITE" id="PS50801">
    <property type="entry name" value="STAS"/>
    <property type="match status" value="1"/>
</dbReference>
<protein>
    <submittedName>
        <fullName evidence="2">STAS domain-containing protein</fullName>
    </submittedName>
</protein>
<dbReference type="CDD" id="cd07043">
    <property type="entry name" value="STAS_anti-anti-sigma_factors"/>
    <property type="match status" value="1"/>
</dbReference>
<name>A0ABW8JSX4_9GAMM</name>
<accession>A0ABW8JSX4</accession>